<comment type="caution">
    <text evidence="2">The sequence shown here is derived from an EMBL/GenBank/DDBJ whole genome shotgun (WGS) entry which is preliminary data.</text>
</comment>
<reference evidence="2 3" key="1">
    <citation type="submission" date="2016-10" db="EMBL/GenBank/DDBJ databases">
        <title>Evaluation of Human, Animal and Environmental Mycobacterium chelonae Isolates by Core Genome Phylogenomic Analysis, Targeted Gene Comparison, and Anti-microbial Susceptibility Patterns: A Tale of Mistaken Identities.</title>
        <authorList>
            <person name="Fogelson S.B."/>
            <person name="Camus A.C."/>
            <person name="Lorenz W."/>
            <person name="Vasireddy R."/>
            <person name="Vasireddy S."/>
            <person name="Smith T."/>
            <person name="Brown-Elliott B.A."/>
            <person name="Wallace R.J.Jr."/>
            <person name="Hasan N.A."/>
            <person name="Reischl U."/>
            <person name="Sanchez S."/>
        </authorList>
    </citation>
    <scope>NUCLEOTIDE SEQUENCE [LARGE SCALE GENOMIC DNA]</scope>
    <source>
        <strain evidence="2 3">24999</strain>
    </source>
</reference>
<evidence type="ECO:0000313" key="3">
    <source>
        <dbReference type="Proteomes" id="UP000179636"/>
    </source>
</evidence>
<dbReference type="STRING" id="1908205.BKG60_18590"/>
<keyword evidence="3" id="KW-1185">Reference proteome</keyword>
<accession>A0A1S1JZS0</accession>
<name>A0A1S1JZS0_9MYCO</name>
<dbReference type="Proteomes" id="UP000179636">
    <property type="component" value="Unassembled WGS sequence"/>
</dbReference>
<dbReference type="AlphaFoldDB" id="A0A1S1JZS0"/>
<evidence type="ECO:0000313" key="2">
    <source>
        <dbReference type="EMBL" id="OHT97119.1"/>
    </source>
</evidence>
<proteinExistence type="predicted"/>
<sequence length="113" mass="12328">MGDEDVIQGSGGAVKAISIFDVTEDMLPVHAPYRPVTDDDRLFLELLALDRPDPPRRPPEARAGNRRDSYGISDAEHNVRRLCSRCGIHFTLCPHAGLGVCVDCAEVELSLTA</sequence>
<evidence type="ECO:0000256" key="1">
    <source>
        <dbReference type="SAM" id="MobiDB-lite"/>
    </source>
</evidence>
<feature type="region of interest" description="Disordered" evidence="1">
    <location>
        <begin position="49"/>
        <end position="70"/>
    </location>
</feature>
<organism evidence="2 3">
    <name type="scientific">Mycobacterium syngnathidarum</name>
    <dbReference type="NCBI Taxonomy" id="1908205"/>
    <lineage>
        <taxon>Bacteria</taxon>
        <taxon>Bacillati</taxon>
        <taxon>Actinomycetota</taxon>
        <taxon>Actinomycetes</taxon>
        <taxon>Mycobacteriales</taxon>
        <taxon>Mycobacteriaceae</taxon>
        <taxon>Mycobacterium</taxon>
    </lineage>
</organism>
<protein>
    <submittedName>
        <fullName evidence="2">Uncharacterized protein</fullName>
    </submittedName>
</protein>
<gene>
    <name evidence="2" type="ORF">BKG61_17680</name>
</gene>
<dbReference type="EMBL" id="MLHV01000016">
    <property type="protein sequence ID" value="OHT97119.1"/>
    <property type="molecule type" value="Genomic_DNA"/>
</dbReference>